<keyword evidence="7" id="KW-0472">Membrane</keyword>
<keyword evidence="13" id="KW-1185">Reference proteome</keyword>
<dbReference type="InterPro" id="IPR048685">
    <property type="entry name" value="COG3_C"/>
</dbReference>
<feature type="domain" description="Conserved oligomeric Golgi complex subunit 3 N-terminal" evidence="10">
    <location>
        <begin position="123"/>
        <end position="265"/>
    </location>
</feature>
<evidence type="ECO:0000256" key="3">
    <source>
        <dbReference type="ARBA" id="ARBA00020976"/>
    </source>
</evidence>
<keyword evidence="5" id="KW-0653">Protein transport</keyword>
<dbReference type="GO" id="GO:0006886">
    <property type="term" value="P:intracellular protein transport"/>
    <property type="evidence" value="ECO:0007669"/>
    <property type="project" value="InterPro"/>
</dbReference>
<feature type="region of interest" description="Disordered" evidence="9">
    <location>
        <begin position="534"/>
        <end position="588"/>
    </location>
</feature>
<protein>
    <recommendedName>
        <fullName evidence="3">Conserved oligomeric Golgi complex subunit 3</fullName>
    </recommendedName>
    <alternativeName>
        <fullName evidence="8">Component of oligomeric Golgi complex 3</fullName>
    </alternativeName>
</protein>
<feature type="region of interest" description="Disordered" evidence="9">
    <location>
        <begin position="285"/>
        <end position="333"/>
    </location>
</feature>
<feature type="compositionally biased region" description="Low complexity" evidence="9">
    <location>
        <begin position="285"/>
        <end position="298"/>
    </location>
</feature>
<dbReference type="GO" id="GO:0017119">
    <property type="term" value="C:Golgi transport complex"/>
    <property type="evidence" value="ECO:0007669"/>
    <property type="project" value="TreeGrafter"/>
</dbReference>
<evidence type="ECO:0000256" key="1">
    <source>
        <dbReference type="ARBA" id="ARBA00004395"/>
    </source>
</evidence>
<dbReference type="GO" id="GO:0007030">
    <property type="term" value="P:Golgi organization"/>
    <property type="evidence" value="ECO:0007669"/>
    <property type="project" value="TreeGrafter"/>
</dbReference>
<keyword evidence="4" id="KW-0813">Transport</keyword>
<dbReference type="GO" id="GO:0006891">
    <property type="term" value="P:intra-Golgi vesicle-mediated transport"/>
    <property type="evidence" value="ECO:0007669"/>
    <property type="project" value="TreeGrafter"/>
</dbReference>
<evidence type="ECO:0000256" key="4">
    <source>
        <dbReference type="ARBA" id="ARBA00022448"/>
    </source>
</evidence>
<evidence type="ECO:0000256" key="9">
    <source>
        <dbReference type="SAM" id="MobiDB-lite"/>
    </source>
</evidence>
<reference evidence="12 13" key="1">
    <citation type="journal article" date="2024" name="Nat. Commun.">
        <title>Phylogenomics reveals the evolutionary origins of lichenization in chlorophyte algae.</title>
        <authorList>
            <person name="Puginier C."/>
            <person name="Libourel C."/>
            <person name="Otte J."/>
            <person name="Skaloud P."/>
            <person name="Haon M."/>
            <person name="Grisel S."/>
            <person name="Petersen M."/>
            <person name="Berrin J.G."/>
            <person name="Delaux P.M."/>
            <person name="Dal Grande F."/>
            <person name="Keller J."/>
        </authorList>
    </citation>
    <scope>NUCLEOTIDE SEQUENCE [LARGE SCALE GENOMIC DNA]</scope>
    <source>
        <strain evidence="12 13">SAG 2036</strain>
    </source>
</reference>
<evidence type="ECO:0000256" key="5">
    <source>
        <dbReference type="ARBA" id="ARBA00022927"/>
    </source>
</evidence>
<evidence type="ECO:0000256" key="8">
    <source>
        <dbReference type="ARBA" id="ARBA00031339"/>
    </source>
</evidence>
<evidence type="ECO:0000259" key="11">
    <source>
        <dbReference type="Pfam" id="PF20671"/>
    </source>
</evidence>
<evidence type="ECO:0000313" key="12">
    <source>
        <dbReference type="EMBL" id="KAK9802716.1"/>
    </source>
</evidence>
<keyword evidence="6" id="KW-0333">Golgi apparatus</keyword>
<dbReference type="Pfam" id="PF04136">
    <property type="entry name" value="COG3_N"/>
    <property type="match status" value="1"/>
</dbReference>
<evidence type="ECO:0000256" key="7">
    <source>
        <dbReference type="ARBA" id="ARBA00023136"/>
    </source>
</evidence>
<name>A0AAW1NYU2_9CHLO</name>
<dbReference type="Proteomes" id="UP001465755">
    <property type="component" value="Unassembled WGS sequence"/>
</dbReference>
<feature type="domain" description="Conserved oligomeric Golgi complex subunit 3 C-terminal" evidence="11">
    <location>
        <begin position="345"/>
        <end position="689"/>
    </location>
</feature>
<dbReference type="AlphaFoldDB" id="A0AAW1NYU2"/>
<feature type="compositionally biased region" description="Polar residues" evidence="9">
    <location>
        <begin position="305"/>
        <end position="315"/>
    </location>
</feature>
<dbReference type="InterPro" id="IPR007265">
    <property type="entry name" value="COG_su3"/>
</dbReference>
<evidence type="ECO:0000259" key="10">
    <source>
        <dbReference type="Pfam" id="PF04136"/>
    </source>
</evidence>
<feature type="region of interest" description="Disordered" evidence="9">
    <location>
        <begin position="57"/>
        <end position="88"/>
    </location>
</feature>
<dbReference type="GO" id="GO:0005801">
    <property type="term" value="C:cis-Golgi network"/>
    <property type="evidence" value="ECO:0007669"/>
    <property type="project" value="InterPro"/>
</dbReference>
<dbReference type="Pfam" id="PF20671">
    <property type="entry name" value="COG3_C"/>
    <property type="match status" value="1"/>
</dbReference>
<dbReference type="PANTHER" id="PTHR13302">
    <property type="entry name" value="CONSERVED OLIGOMERIC GOLGI COMPLEX COMPONENT 3"/>
    <property type="match status" value="1"/>
</dbReference>
<sequence>MQAVAQTPTEIGAVPTGRARLLSGPASKSYNVASVWEKAAVLSADQESAVDLVTEHCSQRPVPSQIDDSGRDSEQPGSSAPETGDFQGTLEDVTLHSTNEFYRWHTDLEAARISETEEKYQHYAQTLKGHHATCQELVSKVSSLLSMLDQLRSQHQDAASKTHALHDACERLVAEKERLIEFSDSVRTKLAYFDELEVISSQFHSASLAVESHKFVPILRRLDECIMYMSSNPQYADSSTYAGKYRQLQARAMATMRSKVQQVLRSACSQVQAAIKGGPAGGLLSRASSVAPPQSPAANGMSGSGEFSAQRSSSGLPPEDGKHLANGSAASTSGTPVLAEGAETALLYVRFRAIAEPGLKGLLRSIEARAARPEYGQLLGDCQKAYCAARLALVAGVTRARMAALAREPLPILTRSGCAYLMQVCQMESQLFHHFFPREEEESGALAPLVEPLCMVLYDMLRPAFIQLQDLDDLCELVDILQHEVLEEQLAWRGSAVTPLRPALTRTLADVQHRLTFRAQAFIKEAVVNFQPSPEDLDYPGKLDRQQQEGAGNDTAGQEAPQADETEPLRRQSDMAADPAEASTSADDAMRESAMNTYGTWYPPVQQTLLCLSKLYQTVEHKVFAGLAQDAIAACTTAVQGASRAVAKRASMMDGELFLIKQLLILREQIAPFDAEFSVVEKDLDFTHMRDYLRRILAGQASLFSLSSENAVIQMFSRGGPRIMESQVDSKRELEKLLKLTCEAFIMAVTKSSVEAMLSFLTKVTAVRVRASPGSVGAQSRPLREQAFAAPERIADMVSKVREALRGPLPMAVARLKLYLNNPATHVILLRPIKSNIAEAHAQIATLLAAEYTSEEIAAIDLPAPPELAEILDSLLD</sequence>
<evidence type="ECO:0000256" key="2">
    <source>
        <dbReference type="ARBA" id="ARBA00009936"/>
    </source>
</evidence>
<proteinExistence type="inferred from homology"/>
<comment type="subcellular location">
    <subcellularLocation>
        <location evidence="1">Golgi apparatus membrane</location>
        <topology evidence="1">Peripheral membrane protein</topology>
    </subcellularLocation>
</comment>
<dbReference type="PANTHER" id="PTHR13302:SF8">
    <property type="entry name" value="CONSERVED OLIGOMERIC GOLGI COMPLEX SUBUNIT 3"/>
    <property type="match status" value="1"/>
</dbReference>
<evidence type="ECO:0000313" key="13">
    <source>
        <dbReference type="Proteomes" id="UP001465755"/>
    </source>
</evidence>
<dbReference type="EMBL" id="JALJOQ010000069">
    <property type="protein sequence ID" value="KAK9802716.1"/>
    <property type="molecule type" value="Genomic_DNA"/>
</dbReference>
<dbReference type="GO" id="GO:0000139">
    <property type="term" value="C:Golgi membrane"/>
    <property type="evidence" value="ECO:0007669"/>
    <property type="project" value="UniProtKB-SubCell"/>
</dbReference>
<comment type="similarity">
    <text evidence="2">Belongs to the COG3 family.</text>
</comment>
<organism evidence="12 13">
    <name type="scientific">Symbiochloris irregularis</name>
    <dbReference type="NCBI Taxonomy" id="706552"/>
    <lineage>
        <taxon>Eukaryota</taxon>
        <taxon>Viridiplantae</taxon>
        <taxon>Chlorophyta</taxon>
        <taxon>core chlorophytes</taxon>
        <taxon>Trebouxiophyceae</taxon>
        <taxon>Trebouxiales</taxon>
        <taxon>Trebouxiaceae</taxon>
        <taxon>Symbiochloris</taxon>
    </lineage>
</organism>
<evidence type="ECO:0000256" key="6">
    <source>
        <dbReference type="ARBA" id="ARBA00023034"/>
    </source>
</evidence>
<accession>A0AAW1NYU2</accession>
<comment type="caution">
    <text evidence="12">The sequence shown here is derived from an EMBL/GenBank/DDBJ whole genome shotgun (WGS) entry which is preliminary data.</text>
</comment>
<gene>
    <name evidence="12" type="ORF">WJX73_010903</name>
</gene>
<dbReference type="InterPro" id="IPR048320">
    <property type="entry name" value="COG3_N"/>
</dbReference>